<name>A0ABR2VPI0_9FUNG</name>
<dbReference type="Proteomes" id="UP001479436">
    <property type="component" value="Unassembled WGS sequence"/>
</dbReference>
<keyword evidence="4" id="KW-0811">Translocation</keyword>
<dbReference type="Pfam" id="PF04097">
    <property type="entry name" value="Nic96"/>
    <property type="match status" value="1"/>
</dbReference>
<dbReference type="PANTHER" id="PTHR11225">
    <property type="entry name" value="NUCLEAR PORE COMPLEX PROTEIN NUP93 NUCLEOPORIN NUP93 DEAD EYE PROTEIN"/>
    <property type="match status" value="1"/>
</dbReference>
<comment type="caution">
    <text evidence="5">The sequence shown here is derived from an EMBL/GenBank/DDBJ whole genome shotgun (WGS) entry which is preliminary data.</text>
</comment>
<evidence type="ECO:0000313" key="6">
    <source>
        <dbReference type="Proteomes" id="UP001479436"/>
    </source>
</evidence>
<keyword evidence="4" id="KW-0906">Nuclear pore complex</keyword>
<evidence type="ECO:0000313" key="5">
    <source>
        <dbReference type="EMBL" id="KAK9686455.1"/>
    </source>
</evidence>
<sequence length="486" mass="56172">MRERLLSEYSLQTRNIRDNPDPYKIAVFKILGRCELKQKTVSEVIQTIEDYLWLQLTLIRESIEPSDTIQERYSLRDLQSLLLKFGAAHFNPKGNNPIHYFQVLLISGQFERAVHYLYVSNRYQVEAVHFAIALSYYGLLRVPKDLQSLGMDLLIKNQDLIGLESVSFNISRMIHQYTSIFTRSDPLEALHYLCILGIFGKYVSGDYISFCHNYICNLTMETGDYRALLGDLRPNGTHELGAIERYLPLISIKNGQEFVRDLIKRTAERNYNKGEFRDALKLYDLVEDYDTVFTIIIKQLSDSLAAPFQQQQFFSNDISGIAGLSTTSNVTTTPEEIISHYIHNPEKISKVSKQHREACRILLKLLEFKSLANSSRWEDALVAIEALKIIPFENDVGLISRKVEDFKELDENVSRHFPDVLLTTMNVLSKIYGPLRDSPCIDLTRQNKMLYIRQKVRALMVFAGMIQFRMSMDIYAKLNRLDVSMN</sequence>
<gene>
    <name evidence="5" type="primary">NIC96_3</name>
    <name evidence="5" type="ORF">K7432_015159</name>
</gene>
<evidence type="ECO:0000256" key="2">
    <source>
        <dbReference type="ARBA" id="ARBA00010186"/>
    </source>
</evidence>
<dbReference type="EMBL" id="JASJQH010008826">
    <property type="protein sequence ID" value="KAK9686455.1"/>
    <property type="molecule type" value="Genomic_DNA"/>
</dbReference>
<keyword evidence="4" id="KW-0813">Transport</keyword>
<dbReference type="PANTHER" id="PTHR11225:SF4">
    <property type="entry name" value="NUCLEAR PORE COMPLEX PROTEIN NUP93"/>
    <property type="match status" value="1"/>
</dbReference>
<keyword evidence="4" id="KW-0509">mRNA transport</keyword>
<evidence type="ECO:0000256" key="1">
    <source>
        <dbReference type="ARBA" id="ARBA00004259"/>
    </source>
</evidence>
<comment type="subcellular location">
    <subcellularLocation>
        <location evidence="1">Nucleus envelope</location>
    </subcellularLocation>
    <subcellularLocation>
        <location evidence="4">Nucleus</location>
        <location evidence="4">Nuclear pore complex</location>
    </subcellularLocation>
</comment>
<keyword evidence="4" id="KW-0653">Protein transport</keyword>
<keyword evidence="4" id="KW-0472">Membrane</keyword>
<proteinExistence type="inferred from homology"/>
<keyword evidence="6" id="KW-1185">Reference proteome</keyword>
<evidence type="ECO:0000256" key="3">
    <source>
        <dbReference type="ARBA" id="ARBA00023242"/>
    </source>
</evidence>
<accession>A0ABR2VPI0</accession>
<protein>
    <recommendedName>
        <fullName evidence="4">Nuclear pore protein</fullName>
    </recommendedName>
</protein>
<organism evidence="5 6">
    <name type="scientific">Basidiobolus ranarum</name>
    <dbReference type="NCBI Taxonomy" id="34480"/>
    <lineage>
        <taxon>Eukaryota</taxon>
        <taxon>Fungi</taxon>
        <taxon>Fungi incertae sedis</taxon>
        <taxon>Zoopagomycota</taxon>
        <taxon>Entomophthoromycotina</taxon>
        <taxon>Basidiobolomycetes</taxon>
        <taxon>Basidiobolales</taxon>
        <taxon>Basidiobolaceae</taxon>
        <taxon>Basidiobolus</taxon>
    </lineage>
</organism>
<reference evidence="5 6" key="1">
    <citation type="submission" date="2023-04" db="EMBL/GenBank/DDBJ databases">
        <title>Genome of Basidiobolus ranarum AG-B5.</title>
        <authorList>
            <person name="Stajich J.E."/>
            <person name="Carter-House D."/>
            <person name="Gryganskyi A."/>
        </authorList>
    </citation>
    <scope>NUCLEOTIDE SEQUENCE [LARGE SCALE GENOMIC DNA]</scope>
    <source>
        <strain evidence="5 6">AG-B5</strain>
    </source>
</reference>
<keyword evidence="3 4" id="KW-0539">Nucleus</keyword>
<evidence type="ECO:0000256" key="4">
    <source>
        <dbReference type="RuleBase" id="RU364035"/>
    </source>
</evidence>
<comment type="similarity">
    <text evidence="2 4">Belongs to the nucleoporin interacting component (NIC) family.</text>
</comment>
<dbReference type="InterPro" id="IPR007231">
    <property type="entry name" value="Nucleoporin_int_Nup93/Nic96"/>
</dbReference>